<evidence type="ECO:0000256" key="5">
    <source>
        <dbReference type="SAM" id="MobiDB-lite"/>
    </source>
</evidence>
<evidence type="ECO:0000256" key="1">
    <source>
        <dbReference type="ARBA" id="ARBA00004167"/>
    </source>
</evidence>
<evidence type="ECO:0000256" key="4">
    <source>
        <dbReference type="ARBA" id="ARBA00023136"/>
    </source>
</evidence>
<dbReference type="AlphaFoldDB" id="A0A1T4S7N6"/>
<feature type="compositionally biased region" description="Pro residues" evidence="5">
    <location>
        <begin position="29"/>
        <end position="69"/>
    </location>
</feature>
<accession>A0A1T4S7N6</accession>
<evidence type="ECO:0000313" key="6">
    <source>
        <dbReference type="EMBL" id="SKA23918.1"/>
    </source>
</evidence>
<sequence>MDTIRGGASPGSGPDPMPDDAPREARTAGPPPRLPTPPPHPFPPPYLPPHPGAVAPPPPRPAPPDHPPGPALWISAGGAAVASLISLVVCVVLVAGSLSSPDGATGKPGPAHTLDLTLVQAPGPAEIDLAEHPFYALPAPDAARCSPPELDLDSAGSWEAFTSALGACLDEVWTPRLTDLGLRPQAPTYVVLEELPQDWPEEDIEQDGVTLAYYEEWTNTITVLLPSIRQLAGYLAAPDDEGVWGALIAHEYGHYLQAELGLLGVVTEMELSAKSERAALAVTRRAELQADCLGGIALRAFDVYDDAQAEAINTDFNGGGDSETHGTTDNRQHWFEEGWDADSAGACNTFDAEGRLVR</sequence>
<gene>
    <name evidence="6" type="ORF">SAMN02745673_03264</name>
</gene>
<dbReference type="InterPro" id="IPR007343">
    <property type="entry name" value="Uncharacterised_pept_Zn_put"/>
</dbReference>
<dbReference type="OrthoDB" id="9774900at2"/>
<evidence type="ECO:0000313" key="7">
    <source>
        <dbReference type="Proteomes" id="UP000190637"/>
    </source>
</evidence>
<protein>
    <submittedName>
        <fullName evidence="6">Putative neutral zinc metallopeptidase</fullName>
    </submittedName>
</protein>
<dbReference type="RefSeq" id="WP_078762534.1">
    <property type="nucleotide sequence ID" value="NZ_FUWS01000008.1"/>
</dbReference>
<proteinExistence type="predicted"/>
<dbReference type="STRING" id="1122192.SAMN02745673_03264"/>
<keyword evidence="2" id="KW-0812">Transmembrane</keyword>
<dbReference type="GO" id="GO:0016020">
    <property type="term" value="C:membrane"/>
    <property type="evidence" value="ECO:0007669"/>
    <property type="project" value="UniProtKB-SubCell"/>
</dbReference>
<feature type="region of interest" description="Disordered" evidence="5">
    <location>
        <begin position="1"/>
        <end position="69"/>
    </location>
</feature>
<organism evidence="6 7">
    <name type="scientific">Marinactinospora thermotolerans DSM 45154</name>
    <dbReference type="NCBI Taxonomy" id="1122192"/>
    <lineage>
        <taxon>Bacteria</taxon>
        <taxon>Bacillati</taxon>
        <taxon>Actinomycetota</taxon>
        <taxon>Actinomycetes</taxon>
        <taxon>Streptosporangiales</taxon>
        <taxon>Nocardiopsidaceae</taxon>
        <taxon>Marinactinospora</taxon>
    </lineage>
</organism>
<keyword evidence="7" id="KW-1185">Reference proteome</keyword>
<dbReference type="PANTHER" id="PTHR30168:SF0">
    <property type="entry name" value="INNER MEMBRANE PROTEIN"/>
    <property type="match status" value="1"/>
</dbReference>
<dbReference type="Pfam" id="PF04228">
    <property type="entry name" value="Zn_peptidase"/>
    <property type="match status" value="1"/>
</dbReference>
<evidence type="ECO:0000256" key="3">
    <source>
        <dbReference type="ARBA" id="ARBA00022989"/>
    </source>
</evidence>
<keyword evidence="4" id="KW-0472">Membrane</keyword>
<dbReference type="PANTHER" id="PTHR30168">
    <property type="entry name" value="PUTATIVE MEMBRANE PROTEIN YPFJ"/>
    <property type="match status" value="1"/>
</dbReference>
<name>A0A1T4S7N6_9ACTN</name>
<keyword evidence="3" id="KW-1133">Transmembrane helix</keyword>
<reference evidence="6 7" key="1">
    <citation type="submission" date="2017-02" db="EMBL/GenBank/DDBJ databases">
        <authorList>
            <person name="Peterson S.W."/>
        </authorList>
    </citation>
    <scope>NUCLEOTIDE SEQUENCE [LARGE SCALE GENOMIC DNA]</scope>
    <source>
        <strain evidence="6 7">DSM 45154</strain>
    </source>
</reference>
<dbReference type="EMBL" id="FUWS01000008">
    <property type="protein sequence ID" value="SKA23918.1"/>
    <property type="molecule type" value="Genomic_DNA"/>
</dbReference>
<dbReference type="Proteomes" id="UP000190637">
    <property type="component" value="Unassembled WGS sequence"/>
</dbReference>
<evidence type="ECO:0000256" key="2">
    <source>
        <dbReference type="ARBA" id="ARBA00022692"/>
    </source>
</evidence>
<comment type="subcellular location">
    <subcellularLocation>
        <location evidence="1">Membrane</location>
        <topology evidence="1">Single-pass membrane protein</topology>
    </subcellularLocation>
</comment>